<protein>
    <submittedName>
        <fullName evidence="1">Uncharacterized protein</fullName>
    </submittedName>
</protein>
<accession>A0A0E9RGP0</accession>
<dbReference type="AlphaFoldDB" id="A0A0E9RGP0"/>
<sequence>MTLLRRQGTVYSIFLRILLNAWFNTQPTV</sequence>
<dbReference type="EMBL" id="GBXM01080286">
    <property type="protein sequence ID" value="JAH28291.1"/>
    <property type="molecule type" value="Transcribed_RNA"/>
</dbReference>
<organism evidence="1">
    <name type="scientific">Anguilla anguilla</name>
    <name type="common">European freshwater eel</name>
    <name type="synonym">Muraena anguilla</name>
    <dbReference type="NCBI Taxonomy" id="7936"/>
    <lineage>
        <taxon>Eukaryota</taxon>
        <taxon>Metazoa</taxon>
        <taxon>Chordata</taxon>
        <taxon>Craniata</taxon>
        <taxon>Vertebrata</taxon>
        <taxon>Euteleostomi</taxon>
        <taxon>Actinopterygii</taxon>
        <taxon>Neopterygii</taxon>
        <taxon>Teleostei</taxon>
        <taxon>Anguilliformes</taxon>
        <taxon>Anguillidae</taxon>
        <taxon>Anguilla</taxon>
    </lineage>
</organism>
<evidence type="ECO:0000313" key="1">
    <source>
        <dbReference type="EMBL" id="JAH28291.1"/>
    </source>
</evidence>
<reference evidence="1" key="2">
    <citation type="journal article" date="2015" name="Fish Shellfish Immunol.">
        <title>Early steps in the European eel (Anguilla anguilla)-Vibrio vulnificus interaction in the gills: Role of the RtxA13 toxin.</title>
        <authorList>
            <person name="Callol A."/>
            <person name="Pajuelo D."/>
            <person name="Ebbesson L."/>
            <person name="Teles M."/>
            <person name="MacKenzie S."/>
            <person name="Amaro C."/>
        </authorList>
    </citation>
    <scope>NUCLEOTIDE SEQUENCE</scope>
</reference>
<name>A0A0E9RGP0_ANGAN</name>
<proteinExistence type="predicted"/>
<reference evidence="1" key="1">
    <citation type="submission" date="2014-11" db="EMBL/GenBank/DDBJ databases">
        <authorList>
            <person name="Amaro Gonzalez C."/>
        </authorList>
    </citation>
    <scope>NUCLEOTIDE SEQUENCE</scope>
</reference>